<gene>
    <name evidence="1" type="ORF">LV75_006832</name>
</gene>
<keyword evidence="2" id="KW-1185">Reference proteome</keyword>
<dbReference type="EMBL" id="JAMTCO010000023">
    <property type="protein sequence ID" value="MCP2274298.1"/>
    <property type="molecule type" value="Genomic_DNA"/>
</dbReference>
<reference evidence="1 2" key="1">
    <citation type="submission" date="2022-06" db="EMBL/GenBank/DDBJ databases">
        <title>Genomic Encyclopedia of Archaeal and Bacterial Type Strains, Phase II (KMG-II): from individual species to whole genera.</title>
        <authorList>
            <person name="Goeker M."/>
        </authorList>
    </citation>
    <scope>NUCLEOTIDE SEQUENCE [LARGE SCALE GENOMIC DNA]</scope>
    <source>
        <strain evidence="1 2">DSM 44255</strain>
    </source>
</reference>
<proteinExistence type="predicted"/>
<name>A0ABT1INQ3_9PSEU</name>
<dbReference type="Proteomes" id="UP001205185">
    <property type="component" value="Unassembled WGS sequence"/>
</dbReference>
<sequence length="301" mass="33367">MDPAPHCFADALRSAIADSEITLERVAEQLRARGTPVSLATLSYWQTGRSRPERPRSIAALGHLEDMLGLGSGALRALLEAPRPRGRSAKRTPRPLAASAPWADTAEFRRLVAELDLSQDSALTRLSAHDRITIGADRAKTVQRTRQVLRAERDGVDRIVVTGWAEREGGAPPTLTGTRNCTLGRVNVDLRGGQVAAELLFDRPLGRRETIIVEHEYHLPTPRPTAYGHQRVSRMPVREYLLEVRFDPRALPRYCVQFTEAGGREQVRALTLDSAYTAHSMALDLEPGRHGIRWAWGAPET</sequence>
<protein>
    <recommendedName>
        <fullName evidence="3">XRE family transcriptional regulator</fullName>
    </recommendedName>
</protein>
<evidence type="ECO:0008006" key="3">
    <source>
        <dbReference type="Google" id="ProtNLM"/>
    </source>
</evidence>
<evidence type="ECO:0000313" key="1">
    <source>
        <dbReference type="EMBL" id="MCP2274298.1"/>
    </source>
</evidence>
<organism evidence="1 2">
    <name type="scientific">Actinokineospora diospyrosa</name>
    <dbReference type="NCBI Taxonomy" id="103728"/>
    <lineage>
        <taxon>Bacteria</taxon>
        <taxon>Bacillati</taxon>
        <taxon>Actinomycetota</taxon>
        <taxon>Actinomycetes</taxon>
        <taxon>Pseudonocardiales</taxon>
        <taxon>Pseudonocardiaceae</taxon>
        <taxon>Actinokineospora</taxon>
    </lineage>
</organism>
<comment type="caution">
    <text evidence="1">The sequence shown here is derived from an EMBL/GenBank/DDBJ whole genome shotgun (WGS) entry which is preliminary data.</text>
</comment>
<dbReference type="RefSeq" id="WP_253891632.1">
    <property type="nucleotide sequence ID" value="NZ_BAAAVB010000011.1"/>
</dbReference>
<accession>A0ABT1INQ3</accession>
<evidence type="ECO:0000313" key="2">
    <source>
        <dbReference type="Proteomes" id="UP001205185"/>
    </source>
</evidence>